<dbReference type="OrthoDB" id="10019757at2759"/>
<keyword evidence="2" id="KW-0175">Coiled coil</keyword>
<comment type="caution">
    <text evidence="5">The sequence shown here is derived from an EMBL/GenBank/DDBJ whole genome shotgun (WGS) entry which is preliminary data.</text>
</comment>
<feature type="compositionally biased region" description="Polar residues" evidence="3">
    <location>
        <begin position="232"/>
        <end position="244"/>
    </location>
</feature>
<feature type="compositionally biased region" description="Low complexity" evidence="3">
    <location>
        <begin position="293"/>
        <end position="304"/>
    </location>
</feature>
<evidence type="ECO:0000256" key="3">
    <source>
        <dbReference type="SAM" id="MobiDB-lite"/>
    </source>
</evidence>
<organism evidence="5 6">
    <name type="scientific">Ignelater luminosus</name>
    <name type="common">Cucubano</name>
    <name type="synonym">Pyrophorus luminosus</name>
    <dbReference type="NCBI Taxonomy" id="2038154"/>
    <lineage>
        <taxon>Eukaryota</taxon>
        <taxon>Metazoa</taxon>
        <taxon>Ecdysozoa</taxon>
        <taxon>Arthropoda</taxon>
        <taxon>Hexapoda</taxon>
        <taxon>Insecta</taxon>
        <taxon>Pterygota</taxon>
        <taxon>Neoptera</taxon>
        <taxon>Endopterygota</taxon>
        <taxon>Coleoptera</taxon>
        <taxon>Polyphaga</taxon>
        <taxon>Elateriformia</taxon>
        <taxon>Elateroidea</taxon>
        <taxon>Elateridae</taxon>
        <taxon>Agrypninae</taxon>
        <taxon>Pyrophorini</taxon>
        <taxon>Ignelater</taxon>
    </lineage>
</organism>
<evidence type="ECO:0000256" key="2">
    <source>
        <dbReference type="SAM" id="Coils"/>
    </source>
</evidence>
<feature type="coiled-coil region" evidence="2">
    <location>
        <begin position="425"/>
        <end position="452"/>
    </location>
</feature>
<proteinExistence type="predicted"/>
<gene>
    <name evidence="5" type="ORF">ILUMI_17398</name>
</gene>
<dbReference type="InterPro" id="IPR050656">
    <property type="entry name" value="PINX1"/>
</dbReference>
<evidence type="ECO:0000256" key="1">
    <source>
        <dbReference type="ARBA" id="ARBA00040365"/>
    </source>
</evidence>
<keyword evidence="6" id="KW-1185">Reference proteome</keyword>
<dbReference type="GO" id="GO:0003676">
    <property type="term" value="F:nucleic acid binding"/>
    <property type="evidence" value="ECO:0007669"/>
    <property type="project" value="InterPro"/>
</dbReference>
<accession>A0A8K0CSD8</accession>
<name>A0A8K0CSD8_IGNLU</name>
<reference evidence="5" key="1">
    <citation type="submission" date="2019-08" db="EMBL/GenBank/DDBJ databases">
        <title>The genome of the North American firefly Photinus pyralis.</title>
        <authorList>
            <consortium name="Photinus pyralis genome working group"/>
            <person name="Fallon T.R."/>
            <person name="Sander Lower S.E."/>
            <person name="Weng J.-K."/>
        </authorList>
    </citation>
    <scope>NUCLEOTIDE SEQUENCE</scope>
    <source>
        <strain evidence="5">TRF0915ILg1</strain>
        <tissue evidence="5">Whole body</tissue>
    </source>
</reference>
<feature type="compositionally biased region" description="Polar residues" evidence="3">
    <location>
        <begin position="283"/>
        <end position="292"/>
    </location>
</feature>
<dbReference type="AlphaFoldDB" id="A0A8K0CSD8"/>
<dbReference type="Proteomes" id="UP000801492">
    <property type="component" value="Unassembled WGS sequence"/>
</dbReference>
<feature type="compositionally biased region" description="Basic residues" evidence="3">
    <location>
        <begin position="245"/>
        <end position="257"/>
    </location>
</feature>
<dbReference type="GO" id="GO:0005730">
    <property type="term" value="C:nucleolus"/>
    <property type="evidence" value="ECO:0007669"/>
    <property type="project" value="TreeGrafter"/>
</dbReference>
<dbReference type="PANTHER" id="PTHR23149:SF9">
    <property type="entry name" value="G PATCH DOMAIN-CONTAINING PROTEIN 4"/>
    <property type="match status" value="1"/>
</dbReference>
<dbReference type="InterPro" id="IPR000467">
    <property type="entry name" value="G_patch_dom"/>
</dbReference>
<dbReference type="PANTHER" id="PTHR23149">
    <property type="entry name" value="G PATCH DOMAIN CONTAINING PROTEIN"/>
    <property type="match status" value="1"/>
</dbReference>
<dbReference type="EMBL" id="VTPC01073964">
    <property type="protein sequence ID" value="KAF2888775.1"/>
    <property type="molecule type" value="Genomic_DNA"/>
</dbReference>
<dbReference type="PROSITE" id="PS50174">
    <property type="entry name" value="G_PATCH"/>
    <property type="match status" value="1"/>
</dbReference>
<feature type="domain" description="G-patch" evidence="4">
    <location>
        <begin position="1"/>
        <end position="46"/>
    </location>
</feature>
<protein>
    <recommendedName>
        <fullName evidence="1">G patch domain-containing protein 4</fullName>
    </recommendedName>
</protein>
<feature type="region of interest" description="Disordered" evidence="3">
    <location>
        <begin position="280"/>
        <end position="334"/>
    </location>
</feature>
<evidence type="ECO:0000313" key="5">
    <source>
        <dbReference type="EMBL" id="KAF2888775.1"/>
    </source>
</evidence>
<feature type="compositionally biased region" description="Basic and acidic residues" evidence="3">
    <location>
        <begin position="211"/>
        <end position="221"/>
    </location>
</feature>
<evidence type="ECO:0000259" key="4">
    <source>
        <dbReference type="PROSITE" id="PS50174"/>
    </source>
</evidence>
<evidence type="ECO:0000313" key="6">
    <source>
        <dbReference type="Proteomes" id="UP000801492"/>
    </source>
</evidence>
<feature type="region of interest" description="Disordered" evidence="3">
    <location>
        <begin position="211"/>
        <end position="263"/>
    </location>
</feature>
<dbReference type="Pfam" id="PF01585">
    <property type="entry name" value="G-patch"/>
    <property type="match status" value="1"/>
</dbReference>
<sequence length="465" mass="52843">MDFAKKQLEKYGWQEGKGLGKSENGITTAIKPKLKFDNAGIGHDSSEQFTNNWWEKLYNNAANNVNVSTAANGNVQVNVSDPDGVEITTKNYSLKNLKKNNSSGLEYGTFRKTSKLTENGIVDLDNNYCDVPTYSNTKTDLCPLTDEELFAACGGRTAHKGARHGLTLNGKLSRLEKQEKLLLKRLRKVSISDETETKDCKENLEKKLRKINDHRDKHSTDSMEEGMIDSPIGTQITVGFSSPHKNSKNRKKERKRVSFSETVTEYQTQEVDSVVVDNHTQDLDSGSLSDCNSRPSTPVTTVRTVEIKDKTESPSNNSDVLTPDQDEGIESDSTSSQLYAKIKEENYKMKRKLRKLRKKYAAESSKKNLKYNCNEDEALKDSGNCVKCTKRKIIIEDDFHDRDSKRHCDDYDDEIELNLNCSEEQPKTKKERKKLQKKQKRLEKRINRVADSLNELCKISDIESE</sequence>
<dbReference type="SMART" id="SM00443">
    <property type="entry name" value="G_patch"/>
    <property type="match status" value="1"/>
</dbReference>